<dbReference type="Gene3D" id="3.20.20.140">
    <property type="entry name" value="Metal-dependent hydrolases"/>
    <property type="match status" value="1"/>
</dbReference>
<dbReference type="RefSeq" id="WP_184878975.1">
    <property type="nucleotide sequence ID" value="NZ_BOOV01000039.1"/>
</dbReference>
<dbReference type="EMBL" id="JACHND010000001">
    <property type="protein sequence ID" value="MBB4700596.1"/>
    <property type="molecule type" value="Genomic_DNA"/>
</dbReference>
<sequence length="447" mass="48546">MGTAEGPEPALHAGVVLGAEGPRAQTARLEGRELVFESGSGAPRELDGGGYFVEALPVEMHCHSIGQVDFSDFSGIDLIELNAAAAREGVVCVPTVYLRHDRLEEFVLFMRRFHELRKRGALPFVPGMALEGPLLASHGGTPAATVWPPNRHEWERLAMCGRLGLLYMVISPDALTPDSDLYDRLDRKHPDLLWIIRLLVESGVRPALGHYTKADAARAAELTYELVNVAWSVETPLKGTRVVTDHLFNDMPLPIRHAFRTRKARERRDALIASYDLPSWNLSDLPEQVGPVAAAIMRLCAAGRVASCVNFDGEHVDLAIAARAVEVVDRRNIMLMTDRCDAARLGGQALHHNPENSLWYQDDDVVAAGSQPIDRQIGNARAAGVAEDQIWDLVSFTAYAALGLGDDPWLGPGAGSFVLPKDAAGDASLRRVATLAAPAPPAGRRPR</sequence>
<accession>A0A7W7D7Y1</accession>
<protein>
    <submittedName>
        <fullName evidence="1">N-acetylglucosamine-6-phosphate deacetylase</fullName>
    </submittedName>
</protein>
<evidence type="ECO:0000313" key="2">
    <source>
        <dbReference type="Proteomes" id="UP000542210"/>
    </source>
</evidence>
<gene>
    <name evidence="1" type="ORF">BJ982_002140</name>
</gene>
<evidence type="ECO:0000313" key="1">
    <source>
        <dbReference type="EMBL" id="MBB4700596.1"/>
    </source>
</evidence>
<proteinExistence type="predicted"/>
<organism evidence="1 2">
    <name type="scientific">Sphaerisporangium siamense</name>
    <dbReference type="NCBI Taxonomy" id="795645"/>
    <lineage>
        <taxon>Bacteria</taxon>
        <taxon>Bacillati</taxon>
        <taxon>Actinomycetota</taxon>
        <taxon>Actinomycetes</taxon>
        <taxon>Streptosporangiales</taxon>
        <taxon>Streptosporangiaceae</taxon>
        <taxon>Sphaerisporangium</taxon>
    </lineage>
</organism>
<dbReference type="AlphaFoldDB" id="A0A7W7D7Y1"/>
<reference evidence="1 2" key="1">
    <citation type="submission" date="2020-08" db="EMBL/GenBank/DDBJ databases">
        <title>Sequencing the genomes of 1000 actinobacteria strains.</title>
        <authorList>
            <person name="Klenk H.-P."/>
        </authorList>
    </citation>
    <scope>NUCLEOTIDE SEQUENCE [LARGE SCALE GENOMIC DNA]</scope>
    <source>
        <strain evidence="1 2">DSM 45784</strain>
    </source>
</reference>
<keyword evidence="2" id="KW-1185">Reference proteome</keyword>
<comment type="caution">
    <text evidence="1">The sequence shown here is derived from an EMBL/GenBank/DDBJ whole genome shotgun (WGS) entry which is preliminary data.</text>
</comment>
<dbReference type="Proteomes" id="UP000542210">
    <property type="component" value="Unassembled WGS sequence"/>
</dbReference>
<dbReference type="SUPFAM" id="SSF51556">
    <property type="entry name" value="Metallo-dependent hydrolases"/>
    <property type="match status" value="1"/>
</dbReference>
<dbReference type="InterPro" id="IPR032466">
    <property type="entry name" value="Metal_Hydrolase"/>
</dbReference>
<name>A0A7W7D7Y1_9ACTN</name>